<feature type="domain" description="Prephenate/arogenate dehydrogenase" evidence="3">
    <location>
        <begin position="27"/>
        <end position="314"/>
    </location>
</feature>
<dbReference type="EMBL" id="NMWU01000029">
    <property type="protein sequence ID" value="PLS30519.1"/>
    <property type="molecule type" value="Genomic_DNA"/>
</dbReference>
<proteinExistence type="inferred from homology"/>
<dbReference type="InterPro" id="IPR050812">
    <property type="entry name" value="Preph/Arog_dehydrog"/>
</dbReference>
<dbReference type="GO" id="GO:0070403">
    <property type="term" value="F:NAD+ binding"/>
    <property type="evidence" value="ECO:0007669"/>
    <property type="project" value="InterPro"/>
</dbReference>
<dbReference type="AlphaFoldDB" id="A0A2N5J8H3"/>
<comment type="similarity">
    <text evidence="1">Belongs to the prephenate/arogenate dehydrogenase family.</text>
</comment>
<evidence type="ECO:0000259" key="3">
    <source>
        <dbReference type="PROSITE" id="PS51176"/>
    </source>
</evidence>
<comment type="caution">
    <text evidence="4">The sequence shown here is derived from an EMBL/GenBank/DDBJ whole genome shotgun (WGS) entry which is preliminary data.</text>
</comment>
<dbReference type="Proteomes" id="UP000235050">
    <property type="component" value="Unassembled WGS sequence"/>
</dbReference>
<organism evidence="4 5">
    <name type="scientific">Bifidobacterium margollesii</name>
    <dbReference type="NCBI Taxonomy" id="2020964"/>
    <lineage>
        <taxon>Bacteria</taxon>
        <taxon>Bacillati</taxon>
        <taxon>Actinomycetota</taxon>
        <taxon>Actinomycetes</taxon>
        <taxon>Bifidobacteriales</taxon>
        <taxon>Bifidobacteriaceae</taxon>
        <taxon>Bifidobacterium</taxon>
    </lineage>
</organism>
<evidence type="ECO:0000313" key="5">
    <source>
        <dbReference type="Proteomes" id="UP000235050"/>
    </source>
</evidence>
<dbReference type="PANTHER" id="PTHR21363">
    <property type="entry name" value="PREPHENATE DEHYDROGENASE"/>
    <property type="match status" value="1"/>
</dbReference>
<evidence type="ECO:0000313" key="4">
    <source>
        <dbReference type="EMBL" id="PLS30519.1"/>
    </source>
</evidence>
<dbReference type="InterPro" id="IPR036291">
    <property type="entry name" value="NAD(P)-bd_dom_sf"/>
</dbReference>
<dbReference type="InterPro" id="IPR008927">
    <property type="entry name" value="6-PGluconate_DH-like_C_sf"/>
</dbReference>
<dbReference type="InterPro" id="IPR046825">
    <property type="entry name" value="PDH_C"/>
</dbReference>
<dbReference type="Gene3D" id="3.40.50.720">
    <property type="entry name" value="NAD(P)-binding Rossmann-like Domain"/>
    <property type="match status" value="1"/>
</dbReference>
<sequence length="373" mass="40458">MGLTSSSRASLEAGADPLTVSRPPQAGTIAIAGLGLIGGSLARRLVGRGRTVIAWNHRDAPYERARAAGIECVPRVEDLAAAIPDVLVLCTPLRAMPDVLNRLAPVLDPSTTLTDVGSVKGQVRDEVKAVGLDDRYVGAHPMAGNELSGYAASDPALYDDALWAVTYDETTDYGRMLTVMDMISAGVGNRMIVLDDDTHDRAAALISHMPHVVATALANELTDTDERNIAQALAAGSWRDMTRVALTDPDRTRAMVEEDSANVAELLRHMSARLAVMADVLERESSADPQIVRRALAQSRDFFAKARPYREFKAVDGMKTGTGAECASREERFITVSEHDWRSDLLESAKRGEHIVRIDSPCTFRVQVRTALR</sequence>
<protein>
    <submittedName>
        <fullName evidence="4">Prephenate dehydrogenase</fullName>
    </submittedName>
</protein>
<accession>A0A2N5J8H3</accession>
<gene>
    <name evidence="4" type="ORF">Uis1B_1664</name>
</gene>
<dbReference type="InterPro" id="IPR003099">
    <property type="entry name" value="Prephen_DH"/>
</dbReference>
<dbReference type="RefSeq" id="WP_101617410.1">
    <property type="nucleotide sequence ID" value="NZ_NMWU01000029.1"/>
</dbReference>
<dbReference type="PROSITE" id="PS51176">
    <property type="entry name" value="PDH_ADH"/>
    <property type="match status" value="1"/>
</dbReference>
<dbReference type="OrthoDB" id="9802008at2"/>
<dbReference type="SUPFAM" id="SSF51735">
    <property type="entry name" value="NAD(P)-binding Rossmann-fold domains"/>
    <property type="match status" value="1"/>
</dbReference>
<keyword evidence="5" id="KW-1185">Reference proteome</keyword>
<dbReference type="PANTHER" id="PTHR21363:SF0">
    <property type="entry name" value="PREPHENATE DEHYDROGENASE [NADP(+)]"/>
    <property type="match status" value="1"/>
</dbReference>
<name>A0A2N5J8H3_9BIFI</name>
<dbReference type="GO" id="GO:0004665">
    <property type="term" value="F:prephenate dehydrogenase (NADP+) activity"/>
    <property type="evidence" value="ECO:0007669"/>
    <property type="project" value="InterPro"/>
</dbReference>
<dbReference type="GO" id="GO:0008977">
    <property type="term" value="F:prephenate dehydrogenase (NAD+) activity"/>
    <property type="evidence" value="ECO:0007669"/>
    <property type="project" value="InterPro"/>
</dbReference>
<keyword evidence="2" id="KW-0560">Oxidoreductase</keyword>
<dbReference type="SUPFAM" id="SSF48179">
    <property type="entry name" value="6-phosphogluconate dehydrogenase C-terminal domain-like"/>
    <property type="match status" value="1"/>
</dbReference>
<evidence type="ECO:0000256" key="1">
    <source>
        <dbReference type="ARBA" id="ARBA00007964"/>
    </source>
</evidence>
<dbReference type="Gene3D" id="1.10.3660.10">
    <property type="entry name" value="6-phosphogluconate dehydrogenase C-terminal like domain"/>
    <property type="match status" value="1"/>
</dbReference>
<reference evidence="4 5" key="1">
    <citation type="submission" date="2017-07" db="EMBL/GenBank/DDBJ databases">
        <title>Bifidobacterium novel species.</title>
        <authorList>
            <person name="Lugli G.A."/>
            <person name="Milani C."/>
            <person name="Duranti S."/>
            <person name="Mangifesta M."/>
        </authorList>
    </citation>
    <scope>NUCLEOTIDE SEQUENCE [LARGE SCALE GENOMIC DNA]</scope>
    <source>
        <strain evidence="5">Uis1B</strain>
    </source>
</reference>
<evidence type="ECO:0000256" key="2">
    <source>
        <dbReference type="ARBA" id="ARBA00023002"/>
    </source>
</evidence>
<dbReference type="Pfam" id="PF02153">
    <property type="entry name" value="PDH_N"/>
    <property type="match status" value="1"/>
</dbReference>
<dbReference type="Pfam" id="PF20463">
    <property type="entry name" value="PDH_C"/>
    <property type="match status" value="1"/>
</dbReference>
<dbReference type="InterPro" id="IPR046826">
    <property type="entry name" value="PDH_N"/>
</dbReference>
<dbReference type="GO" id="GO:0006571">
    <property type="term" value="P:tyrosine biosynthetic process"/>
    <property type="evidence" value="ECO:0007669"/>
    <property type="project" value="InterPro"/>
</dbReference>